<reference evidence="4" key="2">
    <citation type="submission" date="2025-08" db="UniProtKB">
        <authorList>
            <consortium name="RefSeq"/>
        </authorList>
    </citation>
    <scope>IDENTIFICATION</scope>
    <source>
        <tissue evidence="4">Leaves</tissue>
    </source>
</reference>
<feature type="compositionally biased region" description="Low complexity" evidence="1">
    <location>
        <begin position="388"/>
        <end position="410"/>
    </location>
</feature>
<sequence length="420" mass="45433">MESIKVQSDFLAPDSGELVESSEKGKCPEGKSEGFIGVLDVYIHQAMDIHNICIYQNQDVYARLSLTGDPEQVVSTQIINGGGRNPVFDENVRLNVRTIDSSVRCEVWMLSRVRNYLEDQLLGFTAVPLCEVLIENGKPEQEFSLSSSDLYHSPAGFVQLTLTYTGASPDVLEIPASHSCTVVDVSNKDSEVDDSVPCELDKIEFPDPEIVNENERMASEYFAIPCPDLECKSAEQCASASSDGQLTIRNNGCVQEAVALDGQGANDVPVGETPPTILKTAEPPSVLVPINPSSVSHELSIPEPQNQDEVSKLKDKGPSPVNNVATEVPDSTITQSVVNVTIEPEQKVVQQEIVEIYMKSMQQFTEALAKMKLPMDIGDSSGADNVDSSTSGTSGSSEKANASKSSEPSPKVFYGSRAFF</sequence>
<dbReference type="SUPFAM" id="SSF49562">
    <property type="entry name" value="C2 domain (Calcium/lipid-binding domain, CaLB)"/>
    <property type="match status" value="1"/>
</dbReference>
<keyword evidence="3" id="KW-1185">Reference proteome</keyword>
<reference evidence="3" key="1">
    <citation type="journal article" date="2025" name="Foods">
        <title>Unveiling the Microbial Signatures of Arabica Coffee Cherries: Insights into Ripeness Specific Diversity, Functional Traits, and Implications for Quality and Safety.</title>
        <authorList>
            <consortium name="RefSeq"/>
            <person name="Tenea G.N."/>
            <person name="Cifuentes V."/>
            <person name="Reyes P."/>
            <person name="Cevallos-Vallejos M."/>
        </authorList>
    </citation>
    <scope>NUCLEOTIDE SEQUENCE [LARGE SCALE GENOMIC DNA]</scope>
</reference>
<dbReference type="OrthoDB" id="270970at2759"/>
<dbReference type="GeneID" id="113688487"/>
<dbReference type="Gene3D" id="2.60.40.150">
    <property type="entry name" value="C2 domain"/>
    <property type="match status" value="1"/>
</dbReference>
<feature type="compositionally biased region" description="Polar residues" evidence="1">
    <location>
        <begin position="295"/>
        <end position="308"/>
    </location>
</feature>
<feature type="region of interest" description="Disordered" evidence="1">
    <location>
        <begin position="378"/>
        <end position="420"/>
    </location>
</feature>
<organism evidence="3 4">
    <name type="scientific">Coffea arabica</name>
    <name type="common">Arabian coffee</name>
    <dbReference type="NCBI Taxonomy" id="13443"/>
    <lineage>
        <taxon>Eukaryota</taxon>
        <taxon>Viridiplantae</taxon>
        <taxon>Streptophyta</taxon>
        <taxon>Embryophyta</taxon>
        <taxon>Tracheophyta</taxon>
        <taxon>Spermatophyta</taxon>
        <taxon>Magnoliopsida</taxon>
        <taxon>eudicotyledons</taxon>
        <taxon>Gunneridae</taxon>
        <taxon>Pentapetalae</taxon>
        <taxon>asterids</taxon>
        <taxon>lamiids</taxon>
        <taxon>Gentianales</taxon>
        <taxon>Rubiaceae</taxon>
        <taxon>Ixoroideae</taxon>
        <taxon>Gardenieae complex</taxon>
        <taxon>Bertiereae - Coffeeae clade</taxon>
        <taxon>Coffeeae</taxon>
        <taxon>Coffea</taxon>
    </lineage>
</organism>
<evidence type="ECO:0000256" key="1">
    <source>
        <dbReference type="SAM" id="MobiDB-lite"/>
    </source>
</evidence>
<evidence type="ECO:0000313" key="4">
    <source>
        <dbReference type="RefSeq" id="XP_027062105.1"/>
    </source>
</evidence>
<dbReference type="PANTHER" id="PTHR31208">
    <property type="entry name" value="EXPRESSED PROTEIN"/>
    <property type="match status" value="1"/>
</dbReference>
<feature type="region of interest" description="Disordered" evidence="1">
    <location>
        <begin position="295"/>
        <end position="326"/>
    </location>
</feature>
<proteinExistence type="predicted"/>
<dbReference type="Proteomes" id="UP001652660">
    <property type="component" value="Chromosome 5e"/>
</dbReference>
<name>A0A6P6S7H6_COFAR</name>
<protein>
    <submittedName>
        <fullName evidence="4">Uncharacterized protein isoform X1</fullName>
    </submittedName>
</protein>
<dbReference type="AlphaFoldDB" id="A0A6P6S7H6"/>
<accession>A0A6P6S7H6</accession>
<dbReference type="InterPro" id="IPR035892">
    <property type="entry name" value="C2_domain_sf"/>
</dbReference>
<dbReference type="SMART" id="SM00239">
    <property type="entry name" value="C2"/>
    <property type="match status" value="1"/>
</dbReference>
<dbReference type="PANTHER" id="PTHR31208:SF10">
    <property type="entry name" value="C2 DOMAIN-CONTAINING PROTEIN"/>
    <property type="match status" value="1"/>
</dbReference>
<evidence type="ECO:0000259" key="2">
    <source>
        <dbReference type="PROSITE" id="PS50004"/>
    </source>
</evidence>
<dbReference type="CDD" id="cd00030">
    <property type="entry name" value="C2"/>
    <property type="match status" value="1"/>
</dbReference>
<dbReference type="InterPro" id="IPR000008">
    <property type="entry name" value="C2_dom"/>
</dbReference>
<dbReference type="PROSITE" id="PS50004">
    <property type="entry name" value="C2"/>
    <property type="match status" value="1"/>
</dbReference>
<feature type="domain" description="C2" evidence="2">
    <location>
        <begin position="20"/>
        <end position="143"/>
    </location>
</feature>
<dbReference type="Pfam" id="PF00168">
    <property type="entry name" value="C2"/>
    <property type="match status" value="1"/>
</dbReference>
<evidence type="ECO:0000313" key="3">
    <source>
        <dbReference type="Proteomes" id="UP001652660"/>
    </source>
</evidence>
<gene>
    <name evidence="4" type="primary">LOC113688487</name>
</gene>
<dbReference type="RefSeq" id="XP_027062105.1">
    <property type="nucleotide sequence ID" value="XM_027206304.2"/>
</dbReference>